<sequence>MTPSIVEVDRSTFWLRGWLAYYGQAELEAMVKNKPNTDIEPTRPRNVEEEVAVCVWPWHNIHDPIMINRRAELMLEALVKDWVVFFSDPFSWDEVMVMRACASYAPMWVTRYQRQGDPAMENAGLQFPIASRVKIPGRGCHQKLIVISDSLWAEVTRWTTPPTADNDYQIDMLPGYRQHDRPRAAAAYKSALQSAAIKMFDRCAAVDGFYLAAMFSAGWAVKVLMNEEAHNQYVERMRTIEGRPTQPKRGGRPAGSGRRRKVQSEGPTTTQQRAGSAASTFEEGEAVRVEGVTTGLPTVEEEGDIRKQTTTEDTDTGTGEVITQSDGNTGFDLPSYAIP</sequence>
<protein>
    <submittedName>
        <fullName evidence="2">Uncharacterized protein</fullName>
    </submittedName>
</protein>
<keyword evidence="4" id="KW-1185">Reference proteome</keyword>
<evidence type="ECO:0000313" key="2">
    <source>
        <dbReference type="EMBL" id="KHN78387.1"/>
    </source>
</evidence>
<dbReference type="EMBL" id="UYWY01019495">
    <property type="protein sequence ID" value="VDM37762.1"/>
    <property type="molecule type" value="Genomic_DNA"/>
</dbReference>
<dbReference type="Proteomes" id="UP000031036">
    <property type="component" value="Unassembled WGS sequence"/>
</dbReference>
<reference evidence="2 4" key="1">
    <citation type="submission" date="2014-11" db="EMBL/GenBank/DDBJ databases">
        <title>Genetic blueprint of the zoonotic pathogen Toxocara canis.</title>
        <authorList>
            <person name="Zhu X.-Q."/>
            <person name="Korhonen P.K."/>
            <person name="Cai H."/>
            <person name="Young N.D."/>
            <person name="Nejsum P."/>
            <person name="von Samson-Himmelstjerna G."/>
            <person name="Boag P.R."/>
            <person name="Tan P."/>
            <person name="Li Q."/>
            <person name="Min J."/>
            <person name="Yang Y."/>
            <person name="Wang X."/>
            <person name="Fang X."/>
            <person name="Hall R.S."/>
            <person name="Hofmann A."/>
            <person name="Sternberg P.W."/>
            <person name="Jex A.R."/>
            <person name="Gasser R.B."/>
        </authorList>
    </citation>
    <scope>NUCLEOTIDE SEQUENCE [LARGE SCALE GENOMIC DNA]</scope>
    <source>
        <strain evidence="2">PN_DK_2014</strain>
    </source>
</reference>
<feature type="compositionally biased region" description="Polar residues" evidence="1">
    <location>
        <begin position="265"/>
        <end position="279"/>
    </location>
</feature>
<evidence type="ECO:0000313" key="3">
    <source>
        <dbReference type="EMBL" id="VDM37762.1"/>
    </source>
</evidence>
<gene>
    <name evidence="2" type="ORF">Tcan_02788</name>
    <name evidence="3" type="ORF">TCNE_LOCUS6441</name>
</gene>
<proteinExistence type="predicted"/>
<evidence type="ECO:0000313" key="4">
    <source>
        <dbReference type="Proteomes" id="UP000031036"/>
    </source>
</evidence>
<reference evidence="3" key="2">
    <citation type="submission" date="2018-11" db="EMBL/GenBank/DDBJ databases">
        <authorList>
            <consortium name="Pathogen Informatics"/>
        </authorList>
    </citation>
    <scope>NUCLEOTIDE SEQUENCE [LARGE SCALE GENOMIC DNA]</scope>
</reference>
<name>A0A0B2VA99_TOXCA</name>
<evidence type="ECO:0000256" key="1">
    <source>
        <dbReference type="SAM" id="MobiDB-lite"/>
    </source>
</evidence>
<accession>A0A0B2VA99</accession>
<organism evidence="2 4">
    <name type="scientific">Toxocara canis</name>
    <name type="common">Canine roundworm</name>
    <dbReference type="NCBI Taxonomy" id="6265"/>
    <lineage>
        <taxon>Eukaryota</taxon>
        <taxon>Metazoa</taxon>
        <taxon>Ecdysozoa</taxon>
        <taxon>Nematoda</taxon>
        <taxon>Chromadorea</taxon>
        <taxon>Rhabditida</taxon>
        <taxon>Spirurina</taxon>
        <taxon>Ascaridomorpha</taxon>
        <taxon>Ascaridoidea</taxon>
        <taxon>Toxocaridae</taxon>
        <taxon>Toxocara</taxon>
    </lineage>
</organism>
<feature type="region of interest" description="Disordered" evidence="1">
    <location>
        <begin position="236"/>
        <end position="339"/>
    </location>
</feature>
<dbReference type="AlphaFoldDB" id="A0A0B2VA99"/>
<dbReference type="EMBL" id="JPKZ01002102">
    <property type="protein sequence ID" value="KHN78387.1"/>
    <property type="molecule type" value="Genomic_DNA"/>
</dbReference>